<reference evidence="2" key="1">
    <citation type="submission" date="2021-11" db="EMBL/GenBank/DDBJ databases">
        <authorList>
            <consortium name="Genoscope - CEA"/>
            <person name="William W."/>
        </authorList>
    </citation>
    <scope>NUCLEOTIDE SEQUENCE</scope>
</reference>
<keyword evidence="1" id="KW-1133">Transmembrane helix</keyword>
<proteinExistence type="predicted"/>
<dbReference type="AlphaFoldDB" id="A0A8J2S8J1"/>
<keyword evidence="1" id="KW-0472">Membrane</keyword>
<dbReference type="Proteomes" id="UP000789595">
    <property type="component" value="Unassembled WGS sequence"/>
</dbReference>
<dbReference type="EMBL" id="CAKKNE010000001">
    <property type="protein sequence ID" value="CAH0365331.1"/>
    <property type="molecule type" value="Genomic_DNA"/>
</dbReference>
<keyword evidence="1" id="KW-0812">Transmembrane</keyword>
<name>A0A8J2S8J1_9STRA</name>
<keyword evidence="3" id="KW-1185">Reference proteome</keyword>
<evidence type="ECO:0000313" key="3">
    <source>
        <dbReference type="Proteomes" id="UP000789595"/>
    </source>
</evidence>
<gene>
    <name evidence="2" type="ORF">PECAL_1P17660</name>
</gene>
<protein>
    <submittedName>
        <fullName evidence="2">Uncharacterized protein</fullName>
    </submittedName>
</protein>
<feature type="transmembrane region" description="Helical" evidence="1">
    <location>
        <begin position="175"/>
        <end position="193"/>
    </location>
</feature>
<evidence type="ECO:0000256" key="1">
    <source>
        <dbReference type="SAM" id="Phobius"/>
    </source>
</evidence>
<comment type="caution">
    <text evidence="2">The sequence shown here is derived from an EMBL/GenBank/DDBJ whole genome shotgun (WGS) entry which is preliminary data.</text>
</comment>
<sequence length="381" mass="40029">MAGWLAAHAAAMNATNYTNTYARCVFQKVRRTSCAHKSRNSDHLFKGRPTASRAEAFALCDADAECDAVQQYGDEALIKEERDDWAEACGADTCYMKCKDLGKDGCGRTRLVGSGYGGDRRLADEVLLDDAEVPWDDDGGRRLYGGGGGDDYESPAQHVYTCRPHDDVGGMRSPAAFWLCLVAVFCSAVLGWASTKILRKRLDPSGTAGSRFGWSLCAWLLGCLLVTIGFALWASHFGPIGKFSKGGCDERLVGAAAGVHGAAAFLLVAAAVGLVAHKYGPQDDAGGAKVAPAAQQYDAARLLQANHRGRASRRAHPNVAPVTYAATVVPQQQTIAVTIPPGTGPGSVLSCPLPDGRTVQVTVPPGSAPGAVIQVAVPPCL</sequence>
<feature type="transmembrane region" description="Helical" evidence="1">
    <location>
        <begin position="214"/>
        <end position="233"/>
    </location>
</feature>
<evidence type="ECO:0000313" key="2">
    <source>
        <dbReference type="EMBL" id="CAH0365331.1"/>
    </source>
</evidence>
<feature type="transmembrane region" description="Helical" evidence="1">
    <location>
        <begin position="253"/>
        <end position="276"/>
    </location>
</feature>
<organism evidence="2 3">
    <name type="scientific">Pelagomonas calceolata</name>
    <dbReference type="NCBI Taxonomy" id="35677"/>
    <lineage>
        <taxon>Eukaryota</taxon>
        <taxon>Sar</taxon>
        <taxon>Stramenopiles</taxon>
        <taxon>Ochrophyta</taxon>
        <taxon>Pelagophyceae</taxon>
        <taxon>Pelagomonadales</taxon>
        <taxon>Pelagomonadaceae</taxon>
        <taxon>Pelagomonas</taxon>
    </lineage>
</organism>
<accession>A0A8J2S8J1</accession>